<comment type="catalytic activity">
    <reaction evidence="1">
        <text>Hydrolysis of (1-&gt;4)-beta-linkages between N-acetylmuramic acid and N-acetyl-D-glucosamine residues in a peptidoglycan and between N-acetyl-D-glucosamine residues in chitodextrins.</text>
        <dbReference type="EC" id="3.2.1.17"/>
    </reaction>
</comment>
<dbReference type="EC" id="3.2.1.17" evidence="2"/>
<keyword evidence="7" id="KW-0732">Signal</keyword>
<dbReference type="PRINTS" id="PR00137">
    <property type="entry name" value="LYSOZYME"/>
</dbReference>
<keyword evidence="5" id="KW-0378">Hydrolase</keyword>
<evidence type="ECO:0000256" key="6">
    <source>
        <dbReference type="RuleBase" id="RU004440"/>
    </source>
</evidence>
<evidence type="ECO:0000256" key="7">
    <source>
        <dbReference type="SAM" id="SignalP"/>
    </source>
</evidence>
<reference evidence="10" key="1">
    <citation type="submission" date="2025-08" db="UniProtKB">
        <authorList>
            <consortium name="RefSeq"/>
        </authorList>
    </citation>
    <scope>IDENTIFICATION</scope>
</reference>
<evidence type="ECO:0000313" key="9">
    <source>
        <dbReference type="Proteomes" id="UP000695022"/>
    </source>
</evidence>
<evidence type="ECO:0000256" key="2">
    <source>
        <dbReference type="ARBA" id="ARBA00012732"/>
    </source>
</evidence>
<keyword evidence="9" id="KW-1185">Reference proteome</keyword>
<dbReference type="InterPro" id="IPR019799">
    <property type="entry name" value="Glyco_hydro_22_CS"/>
</dbReference>
<keyword evidence="5" id="KW-0326">Glycosidase</keyword>
<dbReference type="Gene3D" id="1.10.530.10">
    <property type="match status" value="1"/>
</dbReference>
<dbReference type="PANTHER" id="PTHR11407">
    <property type="entry name" value="LYSOZYME C"/>
    <property type="match status" value="1"/>
</dbReference>
<sequence>MMKAAVCGVAVLVLGIVIVAEAKVFDRCEFAAELQRLGARDDMLADWVCLAEKQSNYTTSASMVTVWTGTHGIFGISDAFWCDRSASIRRRIRNYNAPNICKVSCEDLVDDDIADDFACANKIFNAHGFHAWNPWAVKCWQFDVAVYLDDCIEDKLIKPLTFTDDEDDDLPPGGVN</sequence>
<dbReference type="InterPro" id="IPR000974">
    <property type="entry name" value="Glyco_hydro_22_lys"/>
</dbReference>
<dbReference type="PANTHER" id="PTHR11407:SF63">
    <property type="entry name" value="LYSOZYME C"/>
    <property type="match status" value="1"/>
</dbReference>
<evidence type="ECO:0000313" key="10">
    <source>
        <dbReference type="RefSeq" id="XP_014668950.1"/>
    </source>
</evidence>
<dbReference type="GeneID" id="106810182"/>
<dbReference type="SMART" id="SM00263">
    <property type="entry name" value="LYZ1"/>
    <property type="match status" value="1"/>
</dbReference>
<dbReference type="RefSeq" id="XP_014668950.1">
    <property type="nucleotide sequence ID" value="XM_014813464.1"/>
</dbReference>
<keyword evidence="3" id="KW-0929">Antimicrobial</keyword>
<dbReference type="PROSITE" id="PS51348">
    <property type="entry name" value="GLYCOSYL_HYDROL_F22_2"/>
    <property type="match status" value="1"/>
</dbReference>
<gene>
    <name evidence="10" type="primary">LOC106810182</name>
</gene>
<protein>
    <recommendedName>
        <fullName evidence="2">lysozyme</fullName>
        <ecNumber evidence="2">3.2.1.17</ecNumber>
    </recommendedName>
</protein>
<dbReference type="Proteomes" id="UP000695022">
    <property type="component" value="Unplaced"/>
</dbReference>
<accession>A0ABM1E9S9</accession>
<keyword evidence="3" id="KW-0081">Bacteriolytic enzyme</keyword>
<feature type="chain" id="PRO_5045631782" description="lysozyme" evidence="7">
    <location>
        <begin position="23"/>
        <end position="176"/>
    </location>
</feature>
<dbReference type="PRINTS" id="PR00135">
    <property type="entry name" value="LYZLACT"/>
</dbReference>
<feature type="domain" description="Glycosyl hydrolases family 22 (GH22)" evidence="8">
    <location>
        <begin position="101"/>
        <end position="119"/>
    </location>
</feature>
<evidence type="ECO:0000256" key="4">
    <source>
        <dbReference type="ARBA" id="ARBA00023157"/>
    </source>
</evidence>
<evidence type="ECO:0000259" key="8">
    <source>
        <dbReference type="PROSITE" id="PS00128"/>
    </source>
</evidence>
<dbReference type="Pfam" id="PF00062">
    <property type="entry name" value="Lys"/>
    <property type="match status" value="1"/>
</dbReference>
<evidence type="ECO:0000256" key="1">
    <source>
        <dbReference type="ARBA" id="ARBA00000632"/>
    </source>
</evidence>
<dbReference type="SUPFAM" id="SSF53955">
    <property type="entry name" value="Lysozyme-like"/>
    <property type="match status" value="1"/>
</dbReference>
<evidence type="ECO:0000256" key="3">
    <source>
        <dbReference type="ARBA" id="ARBA00022638"/>
    </source>
</evidence>
<evidence type="ECO:0000256" key="5">
    <source>
        <dbReference type="ARBA" id="ARBA00023295"/>
    </source>
</evidence>
<dbReference type="PROSITE" id="PS00128">
    <property type="entry name" value="GLYCOSYL_HYDROL_F22_1"/>
    <property type="match status" value="1"/>
</dbReference>
<dbReference type="InterPro" id="IPR023346">
    <property type="entry name" value="Lysozyme-like_dom_sf"/>
</dbReference>
<comment type="similarity">
    <text evidence="6">Belongs to the glycosyl hydrolase 22 family.</text>
</comment>
<organism evidence="9 10">
    <name type="scientific">Priapulus caudatus</name>
    <name type="common">Priapulid worm</name>
    <dbReference type="NCBI Taxonomy" id="37621"/>
    <lineage>
        <taxon>Eukaryota</taxon>
        <taxon>Metazoa</taxon>
        <taxon>Ecdysozoa</taxon>
        <taxon>Scalidophora</taxon>
        <taxon>Priapulida</taxon>
        <taxon>Priapulimorpha</taxon>
        <taxon>Priapulimorphida</taxon>
        <taxon>Priapulidae</taxon>
        <taxon>Priapulus</taxon>
    </lineage>
</organism>
<dbReference type="InterPro" id="IPR001916">
    <property type="entry name" value="Glyco_hydro_22"/>
</dbReference>
<keyword evidence="4" id="KW-1015">Disulfide bond</keyword>
<feature type="signal peptide" evidence="7">
    <location>
        <begin position="1"/>
        <end position="22"/>
    </location>
</feature>
<name>A0ABM1E9S9_PRICU</name>
<proteinExistence type="inferred from homology"/>